<feature type="compositionally biased region" description="Basic and acidic residues" evidence="5">
    <location>
        <begin position="207"/>
        <end position="247"/>
    </location>
</feature>
<proteinExistence type="predicted"/>
<feature type="transmembrane region" description="Helical" evidence="6">
    <location>
        <begin position="679"/>
        <end position="698"/>
    </location>
</feature>
<feature type="compositionally biased region" description="Basic and acidic residues" evidence="5">
    <location>
        <begin position="97"/>
        <end position="118"/>
    </location>
</feature>
<feature type="compositionally biased region" description="Basic and acidic residues" evidence="5">
    <location>
        <begin position="21"/>
        <end position="59"/>
    </location>
</feature>
<accession>A0A9W8YGN3</accession>
<name>A0A9W8YGN3_9PLEO</name>
<dbReference type="InterPro" id="IPR002523">
    <property type="entry name" value="MgTranspt_CorA/ZnTranspt_ZntB"/>
</dbReference>
<feature type="region of interest" description="Disordered" evidence="5">
    <location>
        <begin position="831"/>
        <end position="874"/>
    </location>
</feature>
<feature type="compositionally biased region" description="Low complexity" evidence="5">
    <location>
        <begin position="77"/>
        <end position="87"/>
    </location>
</feature>
<comment type="subcellular location">
    <subcellularLocation>
        <location evidence="1">Membrane</location>
        <topology evidence="1">Multi-pass membrane protein</topology>
    </subcellularLocation>
</comment>
<protein>
    <submittedName>
        <fullName evidence="7">Uncharacterized protein</fullName>
    </submittedName>
</protein>
<evidence type="ECO:0000256" key="1">
    <source>
        <dbReference type="ARBA" id="ARBA00004141"/>
    </source>
</evidence>
<dbReference type="Gene3D" id="1.20.58.340">
    <property type="entry name" value="Magnesium transport protein CorA, transmembrane region"/>
    <property type="match status" value="1"/>
</dbReference>
<reference evidence="7" key="1">
    <citation type="submission" date="2022-10" db="EMBL/GenBank/DDBJ databases">
        <title>Tapping the CABI collections for fungal endophytes: first genome assemblies for Collariella, Neodidymelliopsis, Ascochyta clinopodiicola, Didymella pomorum, Didymosphaeria variabile, Neocosmospora piperis and Neocucurbitaria cava.</title>
        <authorList>
            <person name="Hill R."/>
        </authorList>
    </citation>
    <scope>NUCLEOTIDE SEQUENCE</scope>
    <source>
        <strain evidence="7">IMI 356814</strain>
    </source>
</reference>
<dbReference type="GO" id="GO:0046873">
    <property type="term" value="F:metal ion transmembrane transporter activity"/>
    <property type="evidence" value="ECO:0007669"/>
    <property type="project" value="InterPro"/>
</dbReference>
<gene>
    <name evidence="7" type="ORF">N0V83_000451</name>
</gene>
<feature type="transmembrane region" description="Helical" evidence="6">
    <location>
        <begin position="754"/>
        <end position="780"/>
    </location>
</feature>
<feature type="region of interest" description="Disordered" evidence="5">
    <location>
        <begin position="202"/>
        <end position="455"/>
    </location>
</feature>
<feature type="compositionally biased region" description="Pro residues" evidence="5">
    <location>
        <begin position="434"/>
        <end position="447"/>
    </location>
</feature>
<dbReference type="GO" id="GO:0016020">
    <property type="term" value="C:membrane"/>
    <property type="evidence" value="ECO:0007669"/>
    <property type="project" value="UniProtKB-SubCell"/>
</dbReference>
<feature type="compositionally biased region" description="Polar residues" evidence="5">
    <location>
        <begin position="123"/>
        <end position="133"/>
    </location>
</feature>
<evidence type="ECO:0000313" key="8">
    <source>
        <dbReference type="Proteomes" id="UP001140560"/>
    </source>
</evidence>
<feature type="compositionally biased region" description="Low complexity" evidence="5">
    <location>
        <begin position="330"/>
        <end position="339"/>
    </location>
</feature>
<sequence>MRYTHGIRALELTDEHYDNELSDHEHMVDKGAQKPKNVIEDRREVENTYDPKSDWETKDITSGGSVSKTEDTAVPAQGQDQQQLNRQQSDDALEEDERSKKQGRRVYEAEIEHGRAQDVRGSNIDTEVNQLPSSGHDGYRTSLHDLQVVPLSLVWPTASFARGSQISLPLSGTSSLATLDPSQRERLPLGASLERLMLRPETIALPDRTDNLSEHTDLDDWDRDSSSKPQDQQDRKARRPEGARNDLENPILGWTMLSGIEPKKGKARKKGGAQRAPPSPPVAPEVEAYRANVNGRNLRNKDTPQIRSVDEWVAQTSDPSAVPTSRAPASSLLPSVPESGPVPPPPLPNASSSALPPPSAPPPPPLALPSERDQSRATGAKPQTSEADLTPAALRRRATKSDMEIPSDQEYGGKPNISNKTPPDRNRVHASPLGPMPNVPPPPPPPVDDSLITETHGPFVPYHPIKARQSSSAKIGNTFTARHIRAYIHSLQVPTSTLQEFEYHLLLPNKGKETEHDPFRALFRVIHDDTHSLVDIIRISQQRIREGTMDEDLMQKRVTFWRSLLHRLNFNLAEVEQRLRAFVHFAYDSETHPFTFDQRTELLSEKLAKETRQTLRSCIDLLDKSSNSLLAEMQIVDSRRSIAEAESVSKLTELAFVFIPLSFVASLFSMQIHELDEGVSLYLFVVVAIAFVLVAYVVRLSIRSSRLLEYKSKMLLQIRDDSHIQYNQSIPTHTFLRWVGKAMGGTASKYFKDVFAVCAPLILLLAIFAAILSPIVLLWLRNISKGFTAMMTVLLLLLDMVLVYPVIVSASGTFQLNPMAIVRQIQRDHEISRKRKQKAKKRRKEKAGIDPESLDVESSDESDKDSKRASVSVE</sequence>
<evidence type="ECO:0000256" key="2">
    <source>
        <dbReference type="ARBA" id="ARBA00022692"/>
    </source>
</evidence>
<keyword evidence="2 6" id="KW-0812">Transmembrane</keyword>
<dbReference type="AlphaFoldDB" id="A0A9W8YGN3"/>
<feature type="transmembrane region" description="Helical" evidence="6">
    <location>
        <begin position="786"/>
        <end position="807"/>
    </location>
</feature>
<feature type="compositionally biased region" description="Basic residues" evidence="5">
    <location>
        <begin position="832"/>
        <end position="845"/>
    </location>
</feature>
<evidence type="ECO:0000256" key="4">
    <source>
        <dbReference type="ARBA" id="ARBA00023136"/>
    </source>
</evidence>
<dbReference type="InterPro" id="IPR045863">
    <property type="entry name" value="CorA_TM1_TM2"/>
</dbReference>
<evidence type="ECO:0000256" key="5">
    <source>
        <dbReference type="SAM" id="MobiDB-lite"/>
    </source>
</evidence>
<feature type="compositionally biased region" description="Polar residues" evidence="5">
    <location>
        <begin position="314"/>
        <end position="323"/>
    </location>
</feature>
<keyword evidence="8" id="KW-1185">Reference proteome</keyword>
<organism evidence="7 8">
    <name type="scientific">Neocucurbitaria cava</name>
    <dbReference type="NCBI Taxonomy" id="798079"/>
    <lineage>
        <taxon>Eukaryota</taxon>
        <taxon>Fungi</taxon>
        <taxon>Dikarya</taxon>
        <taxon>Ascomycota</taxon>
        <taxon>Pezizomycotina</taxon>
        <taxon>Dothideomycetes</taxon>
        <taxon>Pleosporomycetidae</taxon>
        <taxon>Pleosporales</taxon>
        <taxon>Pleosporineae</taxon>
        <taxon>Cucurbitariaceae</taxon>
        <taxon>Neocucurbitaria</taxon>
    </lineage>
</organism>
<feature type="compositionally biased region" description="Pro residues" evidence="5">
    <location>
        <begin position="355"/>
        <end position="367"/>
    </location>
</feature>
<evidence type="ECO:0000256" key="3">
    <source>
        <dbReference type="ARBA" id="ARBA00022989"/>
    </source>
</evidence>
<feature type="region of interest" description="Disordered" evidence="5">
    <location>
        <begin position="21"/>
        <end position="136"/>
    </location>
</feature>
<evidence type="ECO:0000313" key="7">
    <source>
        <dbReference type="EMBL" id="KAJ4377624.1"/>
    </source>
</evidence>
<dbReference type="SUPFAM" id="SSF144083">
    <property type="entry name" value="Magnesium transport protein CorA, transmembrane region"/>
    <property type="match status" value="1"/>
</dbReference>
<feature type="compositionally biased region" description="Basic and acidic residues" evidence="5">
    <location>
        <begin position="299"/>
        <end position="310"/>
    </location>
</feature>
<dbReference type="EMBL" id="JAPEUY010000001">
    <property type="protein sequence ID" value="KAJ4377624.1"/>
    <property type="molecule type" value="Genomic_DNA"/>
</dbReference>
<comment type="caution">
    <text evidence="7">The sequence shown here is derived from an EMBL/GenBank/DDBJ whole genome shotgun (WGS) entry which is preliminary data.</text>
</comment>
<keyword evidence="3 6" id="KW-1133">Transmembrane helix</keyword>
<evidence type="ECO:0000256" key="6">
    <source>
        <dbReference type="SAM" id="Phobius"/>
    </source>
</evidence>
<dbReference type="Proteomes" id="UP001140560">
    <property type="component" value="Unassembled WGS sequence"/>
</dbReference>
<dbReference type="Pfam" id="PF01544">
    <property type="entry name" value="CorA"/>
    <property type="match status" value="1"/>
</dbReference>
<feature type="compositionally biased region" description="Acidic residues" evidence="5">
    <location>
        <begin position="852"/>
        <end position="863"/>
    </location>
</feature>
<keyword evidence="4 6" id="KW-0472">Membrane</keyword>
<dbReference type="OrthoDB" id="3231000at2759"/>